<accession>A0A4C1TM90</accession>
<evidence type="ECO:0000256" key="1">
    <source>
        <dbReference type="SAM" id="MobiDB-lite"/>
    </source>
</evidence>
<sequence length="172" mass="19154">MPIAIESQALSSQRPRSSSARRDDVITRKSVVRRQPALADRARLEFRVRNIGRCRTTRPARVAGTKMELLLSVGARVDGPNLIYLRRGNSLSFGCIGARTDQLFKARAVRERERGREREGVRGGETNITVVGAMKSIFDGKQLCEPPGSNWSSLLMNIRNPRGETDPLPVLE</sequence>
<name>A0A4C1TM90_EUMVA</name>
<dbReference type="EMBL" id="BGZK01000065">
    <property type="protein sequence ID" value="GBP14557.1"/>
    <property type="molecule type" value="Genomic_DNA"/>
</dbReference>
<reference evidence="2 3" key="1">
    <citation type="journal article" date="2019" name="Commun. Biol.">
        <title>The bagworm genome reveals a unique fibroin gene that provides high tensile strength.</title>
        <authorList>
            <person name="Kono N."/>
            <person name="Nakamura H."/>
            <person name="Ohtoshi R."/>
            <person name="Tomita M."/>
            <person name="Numata K."/>
            <person name="Arakawa K."/>
        </authorList>
    </citation>
    <scope>NUCLEOTIDE SEQUENCE [LARGE SCALE GENOMIC DNA]</scope>
</reference>
<dbReference type="Proteomes" id="UP000299102">
    <property type="component" value="Unassembled WGS sequence"/>
</dbReference>
<organism evidence="2 3">
    <name type="scientific">Eumeta variegata</name>
    <name type="common">Bagworm moth</name>
    <name type="synonym">Eumeta japonica</name>
    <dbReference type="NCBI Taxonomy" id="151549"/>
    <lineage>
        <taxon>Eukaryota</taxon>
        <taxon>Metazoa</taxon>
        <taxon>Ecdysozoa</taxon>
        <taxon>Arthropoda</taxon>
        <taxon>Hexapoda</taxon>
        <taxon>Insecta</taxon>
        <taxon>Pterygota</taxon>
        <taxon>Neoptera</taxon>
        <taxon>Endopterygota</taxon>
        <taxon>Lepidoptera</taxon>
        <taxon>Glossata</taxon>
        <taxon>Ditrysia</taxon>
        <taxon>Tineoidea</taxon>
        <taxon>Psychidae</taxon>
        <taxon>Oiketicinae</taxon>
        <taxon>Eumeta</taxon>
    </lineage>
</organism>
<keyword evidence="3" id="KW-1185">Reference proteome</keyword>
<gene>
    <name evidence="2" type="ORF">EVAR_93437_1</name>
</gene>
<evidence type="ECO:0000313" key="3">
    <source>
        <dbReference type="Proteomes" id="UP000299102"/>
    </source>
</evidence>
<proteinExistence type="predicted"/>
<protein>
    <submittedName>
        <fullName evidence="2">Uncharacterized protein</fullName>
    </submittedName>
</protein>
<comment type="caution">
    <text evidence="2">The sequence shown here is derived from an EMBL/GenBank/DDBJ whole genome shotgun (WGS) entry which is preliminary data.</text>
</comment>
<evidence type="ECO:0000313" key="2">
    <source>
        <dbReference type="EMBL" id="GBP14557.1"/>
    </source>
</evidence>
<feature type="region of interest" description="Disordered" evidence="1">
    <location>
        <begin position="1"/>
        <end position="25"/>
    </location>
</feature>
<feature type="compositionally biased region" description="Low complexity" evidence="1">
    <location>
        <begin position="7"/>
        <end position="18"/>
    </location>
</feature>
<dbReference type="AlphaFoldDB" id="A0A4C1TM90"/>